<dbReference type="InterPro" id="IPR007278">
    <property type="entry name" value="DUF397"/>
</dbReference>
<organism evidence="2 3">
    <name type="scientific">Kibdelosporangium aridum</name>
    <dbReference type="NCBI Taxonomy" id="2030"/>
    <lineage>
        <taxon>Bacteria</taxon>
        <taxon>Bacillati</taxon>
        <taxon>Actinomycetota</taxon>
        <taxon>Actinomycetes</taxon>
        <taxon>Pseudonocardiales</taxon>
        <taxon>Pseudonocardiaceae</taxon>
        <taxon>Kibdelosporangium</taxon>
    </lineage>
</organism>
<accession>A0A1W2ELZ5</accession>
<name>A0A1W2ELZ5_KIBAR</name>
<gene>
    <name evidence="2" type="ORF">SAMN05661093_04609</name>
</gene>
<evidence type="ECO:0000313" key="2">
    <source>
        <dbReference type="EMBL" id="SMD10316.1"/>
    </source>
</evidence>
<evidence type="ECO:0000259" key="1">
    <source>
        <dbReference type="Pfam" id="PF04149"/>
    </source>
</evidence>
<proteinExistence type="predicted"/>
<dbReference type="AlphaFoldDB" id="A0A1W2ELZ5"/>
<dbReference type="EMBL" id="FWXV01000003">
    <property type="protein sequence ID" value="SMD10316.1"/>
    <property type="molecule type" value="Genomic_DNA"/>
</dbReference>
<sequence>MNENLEWRKSTYSAPNNSCVELAVGHEVVLVRDSKAPDSGELSFSHEQFAAFRRYL</sequence>
<dbReference type="Proteomes" id="UP000192674">
    <property type="component" value="Unassembled WGS sequence"/>
</dbReference>
<keyword evidence="3" id="KW-1185">Reference proteome</keyword>
<protein>
    <recommendedName>
        <fullName evidence="1">DUF397 domain-containing protein</fullName>
    </recommendedName>
</protein>
<evidence type="ECO:0000313" key="3">
    <source>
        <dbReference type="Proteomes" id="UP000192674"/>
    </source>
</evidence>
<reference evidence="2 3" key="1">
    <citation type="submission" date="2017-04" db="EMBL/GenBank/DDBJ databases">
        <authorList>
            <person name="Afonso C.L."/>
            <person name="Miller P.J."/>
            <person name="Scott M.A."/>
            <person name="Spackman E."/>
            <person name="Goraichik I."/>
            <person name="Dimitrov K.M."/>
            <person name="Suarez D.L."/>
            <person name="Swayne D.E."/>
        </authorList>
    </citation>
    <scope>NUCLEOTIDE SEQUENCE [LARGE SCALE GENOMIC DNA]</scope>
    <source>
        <strain evidence="2 3">DSM 43828</strain>
    </source>
</reference>
<feature type="domain" description="DUF397" evidence="1">
    <location>
        <begin position="5"/>
        <end position="54"/>
    </location>
</feature>
<dbReference type="Pfam" id="PF04149">
    <property type="entry name" value="DUF397"/>
    <property type="match status" value="1"/>
</dbReference>
<dbReference type="RefSeq" id="WP_235038767.1">
    <property type="nucleotide sequence ID" value="NZ_FWXV01000003.1"/>
</dbReference>